<dbReference type="EMBL" id="NKHF01000087">
    <property type="protein sequence ID" value="PCK30337.1"/>
    <property type="molecule type" value="Genomic_DNA"/>
</dbReference>
<proteinExistence type="predicted"/>
<dbReference type="Pfam" id="PF00383">
    <property type="entry name" value="dCMP_cyt_deam_1"/>
    <property type="match status" value="1"/>
</dbReference>
<evidence type="ECO:0000313" key="5">
    <source>
        <dbReference type="Proteomes" id="UP000228621"/>
    </source>
</evidence>
<dbReference type="OrthoDB" id="9802676at2"/>
<organism evidence="4 5">
    <name type="scientific">Pseudoalteromonas piscicida</name>
    <dbReference type="NCBI Taxonomy" id="43662"/>
    <lineage>
        <taxon>Bacteria</taxon>
        <taxon>Pseudomonadati</taxon>
        <taxon>Pseudomonadota</taxon>
        <taxon>Gammaproteobacteria</taxon>
        <taxon>Alteromonadales</taxon>
        <taxon>Pseudoalteromonadaceae</taxon>
        <taxon>Pseudoalteromonas</taxon>
    </lineage>
</organism>
<evidence type="ECO:0000256" key="1">
    <source>
        <dbReference type="ARBA" id="ARBA00022723"/>
    </source>
</evidence>
<protein>
    <submittedName>
        <fullName evidence="4">tRNA-specific adenosine deaminase</fullName>
    </submittedName>
</protein>
<name>A0A2A5JLU3_PSEO7</name>
<dbReference type="AlphaFoldDB" id="A0A2A5JLU3"/>
<comment type="caution">
    <text evidence="4">The sequence shown here is derived from an EMBL/GenBank/DDBJ whole genome shotgun (WGS) entry which is preliminary data.</text>
</comment>
<evidence type="ECO:0000313" key="4">
    <source>
        <dbReference type="EMBL" id="PCK30337.1"/>
    </source>
</evidence>
<dbReference type="InterPro" id="IPR016192">
    <property type="entry name" value="APOBEC/CMP_deaminase_Zn-bd"/>
</dbReference>
<dbReference type="PANTHER" id="PTHR11079:SF179">
    <property type="entry name" value="TRNA(ADENINE(34)) DEAMINASE, CHLOROPLASTIC"/>
    <property type="match status" value="1"/>
</dbReference>
<dbReference type="InterPro" id="IPR016193">
    <property type="entry name" value="Cytidine_deaminase-like"/>
</dbReference>
<accession>A0A2A5JLU3</accession>
<dbReference type="Proteomes" id="UP000228621">
    <property type="component" value="Unassembled WGS sequence"/>
</dbReference>
<dbReference type="RefSeq" id="WP_099643393.1">
    <property type="nucleotide sequence ID" value="NZ_NKHF01000087.1"/>
</dbReference>
<dbReference type="Gene3D" id="3.40.140.10">
    <property type="entry name" value="Cytidine Deaminase, domain 2"/>
    <property type="match status" value="1"/>
</dbReference>
<keyword evidence="2" id="KW-0862">Zinc</keyword>
<sequence length="198" mass="21735">MTVLLNAETQVNSEALNAIAHMPTKSLCVLLNCDFTRKLRDKDFMRIAVLLAKKGYEEGGCPIGAVIVDNETNQIVGKGHNTLVQENHPYNHGETSAIRDAGRIDFSKTTLYTSLSPCDVCATLLYMRGFQRVVVGDITNASGNEPLLESKGVQVDILEDEQGIALYQQFRAQKPEQELEDWQGLAAVKGSQCASCDE</sequence>
<keyword evidence="1" id="KW-0479">Metal-binding</keyword>
<dbReference type="PROSITE" id="PS51747">
    <property type="entry name" value="CYT_DCMP_DEAMINASES_2"/>
    <property type="match status" value="1"/>
</dbReference>
<dbReference type="SUPFAM" id="SSF53927">
    <property type="entry name" value="Cytidine deaminase-like"/>
    <property type="match status" value="1"/>
</dbReference>
<dbReference type="PROSITE" id="PS00903">
    <property type="entry name" value="CYT_DCMP_DEAMINASES_1"/>
    <property type="match status" value="1"/>
</dbReference>
<dbReference type="GO" id="GO:0016787">
    <property type="term" value="F:hydrolase activity"/>
    <property type="evidence" value="ECO:0007669"/>
    <property type="project" value="InterPro"/>
</dbReference>
<dbReference type="CDD" id="cd01285">
    <property type="entry name" value="nucleoside_deaminase"/>
    <property type="match status" value="1"/>
</dbReference>
<keyword evidence="5" id="KW-1185">Reference proteome</keyword>
<evidence type="ECO:0000256" key="2">
    <source>
        <dbReference type="ARBA" id="ARBA00022833"/>
    </source>
</evidence>
<dbReference type="PANTHER" id="PTHR11079">
    <property type="entry name" value="CYTOSINE DEAMINASE FAMILY MEMBER"/>
    <property type="match status" value="1"/>
</dbReference>
<reference evidence="5" key="1">
    <citation type="journal article" date="2019" name="Genome Announc.">
        <title>Draft Genome Sequence of Pseudoalteromonas piscicida Strain 36Y ROTHPW, an Hypersaline Seawater Isolate from the South Coast of Sonora, Mexico.</title>
        <authorList>
            <person name="Sanchez-Diaz R."/>
            <person name="Molina-Garza Z.J."/>
            <person name="Cruz-Suarez L.E."/>
            <person name="Selvin J."/>
            <person name="Kiran G.S."/>
            <person name="Ibarra-Gamez J.C."/>
            <person name="Gomez-Gil B."/>
            <person name="Galaviz-Silva L."/>
        </authorList>
    </citation>
    <scope>NUCLEOTIDE SEQUENCE [LARGE SCALE GENOMIC DNA]</scope>
    <source>
        <strain evidence="5">36Y_RITHPW</strain>
    </source>
</reference>
<evidence type="ECO:0000259" key="3">
    <source>
        <dbReference type="PROSITE" id="PS51747"/>
    </source>
</evidence>
<feature type="domain" description="CMP/dCMP-type deaminase" evidence="3">
    <location>
        <begin position="39"/>
        <end position="155"/>
    </location>
</feature>
<gene>
    <name evidence="4" type="ORF">CEX98_17935</name>
</gene>
<dbReference type="InterPro" id="IPR002125">
    <property type="entry name" value="CMP_dCMP_dom"/>
</dbReference>
<dbReference type="GO" id="GO:0008270">
    <property type="term" value="F:zinc ion binding"/>
    <property type="evidence" value="ECO:0007669"/>
    <property type="project" value="InterPro"/>
</dbReference>